<evidence type="ECO:0000259" key="6">
    <source>
        <dbReference type="PROSITE" id="PS50089"/>
    </source>
</evidence>
<accession>A0AAV3PLN7</accession>
<proteinExistence type="predicted"/>
<dbReference type="CDD" id="cd16574">
    <property type="entry name" value="RING-HC_Topors"/>
    <property type="match status" value="1"/>
</dbReference>
<dbReference type="InterPro" id="IPR058746">
    <property type="entry name" value="Znf_RING-type_Topors"/>
</dbReference>
<keyword evidence="2 4" id="KW-0863">Zinc-finger</keyword>
<keyword evidence="8" id="KW-1185">Reference proteome</keyword>
<feature type="compositionally biased region" description="Basic and acidic residues" evidence="5">
    <location>
        <begin position="220"/>
        <end position="229"/>
    </location>
</feature>
<dbReference type="Gene3D" id="3.30.40.10">
    <property type="entry name" value="Zinc/RING finger domain, C3HC4 (zinc finger)"/>
    <property type="match status" value="1"/>
</dbReference>
<organism evidence="7 8">
    <name type="scientific">Lithospermum erythrorhizon</name>
    <name type="common">Purple gromwell</name>
    <name type="synonym">Lithospermum officinale var. erythrorhizon</name>
    <dbReference type="NCBI Taxonomy" id="34254"/>
    <lineage>
        <taxon>Eukaryota</taxon>
        <taxon>Viridiplantae</taxon>
        <taxon>Streptophyta</taxon>
        <taxon>Embryophyta</taxon>
        <taxon>Tracheophyta</taxon>
        <taxon>Spermatophyta</taxon>
        <taxon>Magnoliopsida</taxon>
        <taxon>eudicotyledons</taxon>
        <taxon>Gunneridae</taxon>
        <taxon>Pentapetalae</taxon>
        <taxon>asterids</taxon>
        <taxon>lamiids</taxon>
        <taxon>Boraginales</taxon>
        <taxon>Boraginaceae</taxon>
        <taxon>Boraginoideae</taxon>
        <taxon>Lithospermeae</taxon>
        <taxon>Lithospermum</taxon>
    </lineage>
</organism>
<dbReference type="Gene3D" id="1.20.90.10">
    <property type="entry name" value="Phospholipase A2 domain"/>
    <property type="match status" value="1"/>
</dbReference>
<protein>
    <recommendedName>
        <fullName evidence="6">RING-type domain-containing protein</fullName>
    </recommendedName>
</protein>
<feature type="region of interest" description="Disordered" evidence="5">
    <location>
        <begin position="304"/>
        <end position="331"/>
    </location>
</feature>
<dbReference type="PROSITE" id="PS00518">
    <property type="entry name" value="ZF_RING_1"/>
    <property type="match status" value="1"/>
</dbReference>
<reference evidence="7 8" key="1">
    <citation type="submission" date="2024-01" db="EMBL/GenBank/DDBJ databases">
        <title>The complete chloroplast genome sequence of Lithospermum erythrorhizon: insights into the phylogenetic relationship among Boraginaceae species and the maternal lineages of purple gromwells.</title>
        <authorList>
            <person name="Okada T."/>
            <person name="Watanabe K."/>
        </authorList>
    </citation>
    <scope>NUCLEOTIDE SEQUENCE [LARGE SCALE GENOMIC DNA]</scope>
</reference>
<comment type="caution">
    <text evidence="7">The sequence shown here is derived from an EMBL/GenBank/DDBJ whole genome shotgun (WGS) entry which is preliminary data.</text>
</comment>
<sequence length="530" mass="60740">MSTFEKVNGQQLTDSIQSLFLQSQQSEAELKSKSEEKNSEKGEGIGCCESSAGSDHHGVCAICLNRILLQETALVKGCEHAYCVTCILRWASYKNEPTCPQCKHPFESLLISRSLDGSLQDYMSEESICLLLRASWFKPLIVEEREEVDDEMEEFYTYEDEDDDLHEAYFGRSSNLRIGNRRWGDNGYVRGGRQEARPRPVQCPNFQDSGAAGSSRQPKKKEVPKEVVGRRAKRAEKREAADKAAAEKHQQRLIRIITITFLRQSSIKLTQLSSCSDALVSYHALDIIQYHIELRKMNLRSLQNTQPDPANKEMASPSISTSSFAEASTETPRTNNTFNIKLLSLPLFVPWAKNKFQMPTTVNKKLKRSYGVDVESRLQYPDIQFRPYVSRVPWHTGTRAFLSQFFPRYGRYCGPNWSSGRDRGSPIWDKRPIDWLDFCCYCHDIGYDSHDQAELLKADLAFLECLERPHMTIKGDAHVARVYKTMCISGLQTILIPYRKHLVKLQTGQLSLQFGWLSDMIWRRWSLSKS</sequence>
<dbReference type="PANTHER" id="PTHR47361:SF4">
    <property type="entry name" value="RING_U-BOX SUPERFAMILY PROTEIN"/>
    <property type="match status" value="1"/>
</dbReference>
<keyword evidence="1" id="KW-0479">Metal-binding</keyword>
<name>A0AAV3PLN7_LITER</name>
<evidence type="ECO:0000313" key="8">
    <source>
        <dbReference type="Proteomes" id="UP001454036"/>
    </source>
</evidence>
<evidence type="ECO:0000256" key="3">
    <source>
        <dbReference type="ARBA" id="ARBA00022833"/>
    </source>
</evidence>
<evidence type="ECO:0000313" key="7">
    <source>
        <dbReference type="EMBL" id="GAA0151832.1"/>
    </source>
</evidence>
<dbReference type="InterPro" id="IPR036444">
    <property type="entry name" value="PLipase_A2_dom_sf"/>
</dbReference>
<dbReference type="AlphaFoldDB" id="A0AAV3PLN7"/>
<dbReference type="InterPro" id="IPR013083">
    <property type="entry name" value="Znf_RING/FYVE/PHD"/>
</dbReference>
<feature type="region of interest" description="Disordered" evidence="5">
    <location>
        <begin position="189"/>
        <end position="245"/>
    </location>
</feature>
<evidence type="ECO:0000256" key="2">
    <source>
        <dbReference type="ARBA" id="ARBA00022771"/>
    </source>
</evidence>
<dbReference type="GO" id="GO:0008270">
    <property type="term" value="F:zinc ion binding"/>
    <property type="evidence" value="ECO:0007669"/>
    <property type="project" value="UniProtKB-KW"/>
</dbReference>
<dbReference type="PROSITE" id="PS50089">
    <property type="entry name" value="ZF_RING_2"/>
    <property type="match status" value="1"/>
</dbReference>
<feature type="compositionally biased region" description="Basic and acidic residues" evidence="5">
    <location>
        <begin position="236"/>
        <end position="245"/>
    </location>
</feature>
<dbReference type="SUPFAM" id="SSF57850">
    <property type="entry name" value="RING/U-box"/>
    <property type="match status" value="1"/>
</dbReference>
<gene>
    <name evidence="7" type="ORF">LIER_37365</name>
</gene>
<dbReference type="GO" id="GO:0050482">
    <property type="term" value="P:arachidonate secretion"/>
    <property type="evidence" value="ECO:0007669"/>
    <property type="project" value="InterPro"/>
</dbReference>
<evidence type="ECO:0000256" key="1">
    <source>
        <dbReference type="ARBA" id="ARBA00022723"/>
    </source>
</evidence>
<evidence type="ECO:0000256" key="4">
    <source>
        <dbReference type="PROSITE-ProRule" id="PRU00175"/>
    </source>
</evidence>
<evidence type="ECO:0000256" key="5">
    <source>
        <dbReference type="SAM" id="MobiDB-lite"/>
    </source>
</evidence>
<feature type="domain" description="RING-type" evidence="6">
    <location>
        <begin position="60"/>
        <end position="103"/>
    </location>
</feature>
<feature type="compositionally biased region" description="Low complexity" evidence="5">
    <location>
        <begin position="315"/>
        <end position="331"/>
    </location>
</feature>
<keyword evidence="3" id="KW-0862">Zinc</keyword>
<dbReference type="SMART" id="SM00184">
    <property type="entry name" value="RING"/>
    <property type="match status" value="1"/>
</dbReference>
<dbReference type="InterPro" id="IPR017907">
    <property type="entry name" value="Znf_RING_CS"/>
</dbReference>
<dbReference type="GO" id="GO:0004623">
    <property type="term" value="F:phospholipase A2 activity"/>
    <property type="evidence" value="ECO:0007669"/>
    <property type="project" value="InterPro"/>
</dbReference>
<dbReference type="EMBL" id="BAABME010017907">
    <property type="protein sequence ID" value="GAA0151832.1"/>
    <property type="molecule type" value="Genomic_DNA"/>
</dbReference>
<dbReference type="Pfam" id="PF13639">
    <property type="entry name" value="zf-RING_2"/>
    <property type="match status" value="1"/>
</dbReference>
<dbReference type="Proteomes" id="UP001454036">
    <property type="component" value="Unassembled WGS sequence"/>
</dbReference>
<feature type="compositionally biased region" description="Polar residues" evidence="5">
    <location>
        <begin position="204"/>
        <end position="216"/>
    </location>
</feature>
<dbReference type="SUPFAM" id="SSF48619">
    <property type="entry name" value="Phospholipase A2, PLA2"/>
    <property type="match status" value="1"/>
</dbReference>
<dbReference type="InterPro" id="IPR001841">
    <property type="entry name" value="Znf_RING"/>
</dbReference>
<dbReference type="PANTHER" id="PTHR47361">
    <property type="entry name" value="RING/U-BOX SUPERFAMILY PROTEIN"/>
    <property type="match status" value="1"/>
</dbReference>
<dbReference type="GO" id="GO:0006644">
    <property type="term" value="P:phospholipid metabolic process"/>
    <property type="evidence" value="ECO:0007669"/>
    <property type="project" value="InterPro"/>
</dbReference>